<dbReference type="SFLD" id="SFLDS00005">
    <property type="entry name" value="Isoprenoid_Synthase_Type_I"/>
    <property type="match status" value="1"/>
</dbReference>
<evidence type="ECO:0000256" key="6">
    <source>
        <dbReference type="RuleBase" id="RU004466"/>
    </source>
</evidence>
<dbReference type="STRING" id="134605.HMPREF3206_01327"/>
<accession>A0A133NAV4</accession>
<keyword evidence="5" id="KW-0460">Magnesium</keyword>
<dbReference type="PROSITE" id="PS00444">
    <property type="entry name" value="POLYPRENYL_SYNTHASE_2"/>
    <property type="match status" value="1"/>
</dbReference>
<dbReference type="InterPro" id="IPR033749">
    <property type="entry name" value="Polyprenyl_synt_CS"/>
</dbReference>
<name>A0A133NAV4_9FUSO</name>
<dbReference type="PROSITE" id="PS00723">
    <property type="entry name" value="POLYPRENYL_SYNTHASE_1"/>
    <property type="match status" value="1"/>
</dbReference>
<sequence length="316" mass="36038">MIEQVKQYMHLIADYSKKETEVGAVLEDALNASGKMFRTKLLLFCASLGPCYEEKKEKLCKLAAMVELTHLASLIHDDIVDDSPYRRGKISIQGKYGKDAAVYAGDFLMARIYYYEAVERLNESAALLSKTVEHMCTGEIGQDLCRYREDVSVEEYFQNIQGKTAALFETACHIGAMEAGCSQEMIEKLKLFGRNLGMMFQLKDDILDFTSNIDEIGKETHKDFQNGIYTFPVIMALQQEQAKKILYPIMEKNKGHRLDDAEITKMESCVLEYRGVEATYQEIQSLSKKNKQILQEIKGNQEAILPLWKLMDELEA</sequence>
<comment type="similarity">
    <text evidence="2 6">Belongs to the FPP/GGPP synthase family.</text>
</comment>
<evidence type="ECO:0000256" key="4">
    <source>
        <dbReference type="ARBA" id="ARBA00022723"/>
    </source>
</evidence>
<dbReference type="SUPFAM" id="SSF48576">
    <property type="entry name" value="Terpenoid synthases"/>
    <property type="match status" value="1"/>
</dbReference>
<evidence type="ECO:0000313" key="9">
    <source>
        <dbReference type="Proteomes" id="UP000070617"/>
    </source>
</evidence>
<dbReference type="Pfam" id="PF00348">
    <property type="entry name" value="polyprenyl_synt"/>
    <property type="match status" value="1"/>
</dbReference>
<reference evidence="9" key="1">
    <citation type="submission" date="2016-01" db="EMBL/GenBank/DDBJ databases">
        <authorList>
            <person name="Mitreva M."/>
            <person name="Pepin K.H."/>
            <person name="Mihindukulasuriya K.A."/>
            <person name="Fulton R."/>
            <person name="Fronick C."/>
            <person name="O'Laughlin M."/>
            <person name="Miner T."/>
            <person name="Herter B."/>
            <person name="Rosa B.A."/>
            <person name="Cordes M."/>
            <person name="Tomlinson C."/>
            <person name="Wollam A."/>
            <person name="Palsikar V.B."/>
            <person name="Mardis E.R."/>
            <person name="Wilson R.K."/>
        </authorList>
    </citation>
    <scope>NUCLEOTIDE SEQUENCE [LARGE SCALE GENOMIC DNA]</scope>
    <source>
        <strain evidence="9">CMW8396</strain>
    </source>
</reference>
<dbReference type="CDD" id="cd00685">
    <property type="entry name" value="Trans_IPPS_HT"/>
    <property type="match status" value="1"/>
</dbReference>
<evidence type="ECO:0000256" key="2">
    <source>
        <dbReference type="ARBA" id="ARBA00006706"/>
    </source>
</evidence>
<evidence type="ECO:0000256" key="5">
    <source>
        <dbReference type="ARBA" id="ARBA00022842"/>
    </source>
</evidence>
<keyword evidence="7" id="KW-0175">Coiled coil</keyword>
<dbReference type="PANTHER" id="PTHR12001:SF69">
    <property type="entry name" value="ALL TRANS-POLYPRENYL-DIPHOSPHATE SYNTHASE PDSS1"/>
    <property type="match status" value="1"/>
</dbReference>
<keyword evidence="9" id="KW-1185">Reference proteome</keyword>
<protein>
    <submittedName>
        <fullName evidence="8">Polyprenyl synthetase</fullName>
    </submittedName>
</protein>
<dbReference type="InterPro" id="IPR008949">
    <property type="entry name" value="Isoprenoid_synthase_dom_sf"/>
</dbReference>
<organism evidence="8 9">
    <name type="scientific">Fusobacterium equinum</name>
    <dbReference type="NCBI Taxonomy" id="134605"/>
    <lineage>
        <taxon>Bacteria</taxon>
        <taxon>Fusobacteriati</taxon>
        <taxon>Fusobacteriota</taxon>
        <taxon>Fusobacteriia</taxon>
        <taxon>Fusobacteriales</taxon>
        <taxon>Fusobacteriaceae</taxon>
        <taxon>Fusobacterium</taxon>
    </lineage>
</organism>
<feature type="coiled-coil region" evidence="7">
    <location>
        <begin position="276"/>
        <end position="303"/>
    </location>
</feature>
<dbReference type="Gene3D" id="1.10.600.10">
    <property type="entry name" value="Farnesyl Diphosphate Synthase"/>
    <property type="match status" value="1"/>
</dbReference>
<keyword evidence="4" id="KW-0479">Metal-binding</keyword>
<dbReference type="AlphaFoldDB" id="A0A133NAV4"/>
<comment type="cofactor">
    <cofactor evidence="1">
        <name>Mg(2+)</name>
        <dbReference type="ChEBI" id="CHEBI:18420"/>
    </cofactor>
</comment>
<evidence type="ECO:0000256" key="1">
    <source>
        <dbReference type="ARBA" id="ARBA00001946"/>
    </source>
</evidence>
<evidence type="ECO:0000313" key="8">
    <source>
        <dbReference type="EMBL" id="KXA13426.1"/>
    </source>
</evidence>
<dbReference type="EMBL" id="LRPX01000069">
    <property type="protein sequence ID" value="KXA13426.1"/>
    <property type="molecule type" value="Genomic_DNA"/>
</dbReference>
<evidence type="ECO:0000256" key="7">
    <source>
        <dbReference type="SAM" id="Coils"/>
    </source>
</evidence>
<dbReference type="InterPro" id="IPR000092">
    <property type="entry name" value="Polyprenyl_synt"/>
</dbReference>
<keyword evidence="3 6" id="KW-0808">Transferase</keyword>
<evidence type="ECO:0000256" key="3">
    <source>
        <dbReference type="ARBA" id="ARBA00022679"/>
    </source>
</evidence>
<proteinExistence type="inferred from homology"/>
<comment type="caution">
    <text evidence="8">The sequence shown here is derived from an EMBL/GenBank/DDBJ whole genome shotgun (WGS) entry which is preliminary data.</text>
</comment>
<gene>
    <name evidence="8" type="ORF">HMPREF3206_01327</name>
</gene>
<dbReference type="GO" id="GO:0046872">
    <property type="term" value="F:metal ion binding"/>
    <property type="evidence" value="ECO:0007669"/>
    <property type="project" value="UniProtKB-KW"/>
</dbReference>
<dbReference type="PANTHER" id="PTHR12001">
    <property type="entry name" value="GERANYLGERANYL PYROPHOSPHATE SYNTHASE"/>
    <property type="match status" value="1"/>
</dbReference>
<dbReference type="GO" id="GO:0008299">
    <property type="term" value="P:isoprenoid biosynthetic process"/>
    <property type="evidence" value="ECO:0007669"/>
    <property type="project" value="InterPro"/>
</dbReference>
<dbReference type="GO" id="GO:0004659">
    <property type="term" value="F:prenyltransferase activity"/>
    <property type="evidence" value="ECO:0007669"/>
    <property type="project" value="InterPro"/>
</dbReference>
<dbReference type="PATRIC" id="fig|134605.3.peg.1313"/>
<dbReference type="Proteomes" id="UP000070617">
    <property type="component" value="Unassembled WGS sequence"/>
</dbReference>